<reference evidence="5 6" key="1">
    <citation type="submission" date="2021-01" db="EMBL/GenBank/DDBJ databases">
        <title>Belnapia mucosa sp. nov. and Belnapia arida sp. nov., isolated from the Tabernas Desert (Almeria, Spain).</title>
        <authorList>
            <person name="Molina-Menor E."/>
            <person name="Vidal-Verdu A."/>
            <person name="Calonge A."/>
            <person name="Satari L."/>
            <person name="Pereto J."/>
            <person name="Porcar M."/>
        </authorList>
    </citation>
    <scope>NUCLEOTIDE SEQUENCE [LARGE SCALE GENOMIC DNA]</scope>
    <source>
        <strain evidence="5 6">T18</strain>
    </source>
</reference>
<dbReference type="PROSITE" id="PS00122">
    <property type="entry name" value="CARBOXYLESTERASE_B_1"/>
    <property type="match status" value="1"/>
</dbReference>
<dbReference type="InterPro" id="IPR002018">
    <property type="entry name" value="CarbesteraseB"/>
</dbReference>
<name>A0ABS1TXE9_9PROT</name>
<dbReference type="InterPro" id="IPR019826">
    <property type="entry name" value="Carboxylesterase_B_AS"/>
</dbReference>
<organism evidence="5 6">
    <name type="scientific">Belnapia arida</name>
    <dbReference type="NCBI Taxonomy" id="2804533"/>
    <lineage>
        <taxon>Bacteria</taxon>
        <taxon>Pseudomonadati</taxon>
        <taxon>Pseudomonadota</taxon>
        <taxon>Alphaproteobacteria</taxon>
        <taxon>Acetobacterales</taxon>
        <taxon>Roseomonadaceae</taxon>
        <taxon>Belnapia</taxon>
    </lineage>
</organism>
<protein>
    <recommendedName>
        <fullName evidence="3">Carboxylic ester hydrolase</fullName>
        <ecNumber evidence="3">3.1.1.-</ecNumber>
    </recommendedName>
</protein>
<dbReference type="PANTHER" id="PTHR11559">
    <property type="entry name" value="CARBOXYLESTERASE"/>
    <property type="match status" value="1"/>
</dbReference>
<dbReference type="EMBL" id="JAETWB010000001">
    <property type="protein sequence ID" value="MBL6077097.1"/>
    <property type="molecule type" value="Genomic_DNA"/>
</dbReference>
<accession>A0ABS1TXE9</accession>
<dbReference type="InterPro" id="IPR029058">
    <property type="entry name" value="AB_hydrolase_fold"/>
</dbReference>
<evidence type="ECO:0000256" key="1">
    <source>
        <dbReference type="ARBA" id="ARBA00005964"/>
    </source>
</evidence>
<dbReference type="SUPFAM" id="SSF53474">
    <property type="entry name" value="alpha/beta-Hydrolases"/>
    <property type="match status" value="1"/>
</dbReference>
<proteinExistence type="inferred from homology"/>
<evidence type="ECO:0000259" key="4">
    <source>
        <dbReference type="Pfam" id="PF00135"/>
    </source>
</evidence>
<dbReference type="Pfam" id="PF00135">
    <property type="entry name" value="COesterase"/>
    <property type="match status" value="1"/>
</dbReference>
<comment type="caution">
    <text evidence="5">The sequence shown here is derived from an EMBL/GenBank/DDBJ whole genome shotgun (WGS) entry which is preliminary data.</text>
</comment>
<evidence type="ECO:0000256" key="2">
    <source>
        <dbReference type="ARBA" id="ARBA00022801"/>
    </source>
</evidence>
<dbReference type="EC" id="3.1.1.-" evidence="3"/>
<keyword evidence="3" id="KW-0732">Signal</keyword>
<evidence type="ECO:0000313" key="6">
    <source>
        <dbReference type="Proteomes" id="UP000660885"/>
    </source>
</evidence>
<dbReference type="Proteomes" id="UP000660885">
    <property type="component" value="Unassembled WGS sequence"/>
</dbReference>
<feature type="domain" description="Carboxylesterase type B" evidence="4">
    <location>
        <begin position="32"/>
        <end position="513"/>
    </location>
</feature>
<dbReference type="Gene3D" id="3.40.50.1820">
    <property type="entry name" value="alpha/beta hydrolase"/>
    <property type="match status" value="1"/>
</dbReference>
<keyword evidence="6" id="KW-1185">Reference proteome</keyword>
<sequence>MPEPKPLSPRRRVLTAGAALATLPLPGRAASEPLAETTHGRLRGTAGQGVLAFKGVPYAASPTGAGRFGPPGALAPWAGERRAGTHGASAPQLRGAGLPVFAYTDPVAEQSEDCLTLAIYTPGLRDGRRRPILVWLHGGAWSSGAGTAPVLDGSALAREQDVVVVAVNHRLNLFGFLQAEGLPPGAGNNGVLDMVAALRWVRDNAEAFGGDPGCVTIFGQSGGAAKVSAMMAAPAARGLFHRAIMQSGSGALRLATPEDAARAAHGLLAEFELRPADAARLRDIPADRLLAAMAKVVAANGGANNFRPVLDGVVFHRHPFDTEAPEAARDVPLLVGSAETEVTFYLAPDRANFSISAEQLRARVRRFLRLDAEATEHVLAGYRAALPTASPSDLLVAICSDQNYRMGMIQAAELQAGAGGAPAWLYLFTWRSPAMGGLLRTPHTAELPFVFGNLESAAEFTGAGPELLAVRSRMMALWANFARTGRPQAPDVPNWPPYEAGRRPTMLLGSDARLAQDPGGTEREAMRGVPRFEYGHPVTFTRD</sequence>
<dbReference type="PRINTS" id="PR00878">
    <property type="entry name" value="CHOLNESTRASE"/>
</dbReference>
<comment type="similarity">
    <text evidence="1 3">Belongs to the type-B carboxylesterase/lipase family.</text>
</comment>
<dbReference type="InterPro" id="IPR000997">
    <property type="entry name" value="Cholinesterase"/>
</dbReference>
<gene>
    <name evidence="5" type="ORF">JMJ56_03700</name>
</gene>
<feature type="signal peptide" evidence="3">
    <location>
        <begin position="1"/>
        <end position="29"/>
    </location>
</feature>
<evidence type="ECO:0000313" key="5">
    <source>
        <dbReference type="EMBL" id="MBL6077097.1"/>
    </source>
</evidence>
<evidence type="ECO:0000256" key="3">
    <source>
        <dbReference type="RuleBase" id="RU361235"/>
    </source>
</evidence>
<keyword evidence="2 3" id="KW-0378">Hydrolase</keyword>
<feature type="chain" id="PRO_5045013492" description="Carboxylic ester hydrolase" evidence="3">
    <location>
        <begin position="30"/>
        <end position="543"/>
    </location>
</feature>
<dbReference type="RefSeq" id="WP_202830231.1">
    <property type="nucleotide sequence ID" value="NZ_JAETWB010000001.1"/>
</dbReference>
<dbReference type="InterPro" id="IPR050309">
    <property type="entry name" value="Type-B_Carboxylest/Lipase"/>
</dbReference>